<proteinExistence type="predicted"/>
<dbReference type="EMBL" id="VSRR010015976">
    <property type="protein sequence ID" value="MPC58772.1"/>
    <property type="molecule type" value="Genomic_DNA"/>
</dbReference>
<feature type="compositionally biased region" description="Basic and acidic residues" evidence="1">
    <location>
        <begin position="40"/>
        <end position="54"/>
    </location>
</feature>
<evidence type="ECO:0000256" key="1">
    <source>
        <dbReference type="SAM" id="MobiDB-lite"/>
    </source>
</evidence>
<dbReference type="Proteomes" id="UP000324222">
    <property type="component" value="Unassembled WGS sequence"/>
</dbReference>
<sequence>MEDEARNGLLSSVLEVRGYLREKRPDVMWIVETKLKEEVHVSFKEETEREKGEESPNNDS</sequence>
<reference evidence="2 3" key="1">
    <citation type="submission" date="2019-05" db="EMBL/GenBank/DDBJ databases">
        <title>Another draft genome of Portunus trituberculatus and its Hox gene families provides insights of decapod evolution.</title>
        <authorList>
            <person name="Jeong J.-H."/>
            <person name="Song I."/>
            <person name="Kim S."/>
            <person name="Choi T."/>
            <person name="Kim D."/>
            <person name="Ryu S."/>
            <person name="Kim W."/>
        </authorList>
    </citation>
    <scope>NUCLEOTIDE SEQUENCE [LARGE SCALE GENOMIC DNA]</scope>
    <source>
        <tissue evidence="2">Muscle</tissue>
    </source>
</reference>
<organism evidence="2 3">
    <name type="scientific">Portunus trituberculatus</name>
    <name type="common">Swimming crab</name>
    <name type="synonym">Neptunus trituberculatus</name>
    <dbReference type="NCBI Taxonomy" id="210409"/>
    <lineage>
        <taxon>Eukaryota</taxon>
        <taxon>Metazoa</taxon>
        <taxon>Ecdysozoa</taxon>
        <taxon>Arthropoda</taxon>
        <taxon>Crustacea</taxon>
        <taxon>Multicrustacea</taxon>
        <taxon>Malacostraca</taxon>
        <taxon>Eumalacostraca</taxon>
        <taxon>Eucarida</taxon>
        <taxon>Decapoda</taxon>
        <taxon>Pleocyemata</taxon>
        <taxon>Brachyura</taxon>
        <taxon>Eubrachyura</taxon>
        <taxon>Portunoidea</taxon>
        <taxon>Portunidae</taxon>
        <taxon>Portuninae</taxon>
        <taxon>Portunus</taxon>
    </lineage>
</organism>
<accession>A0A5B7GIK9</accession>
<evidence type="ECO:0000313" key="2">
    <source>
        <dbReference type="EMBL" id="MPC58772.1"/>
    </source>
</evidence>
<keyword evidence="3" id="KW-1185">Reference proteome</keyword>
<gene>
    <name evidence="2" type="ORF">E2C01_052781</name>
</gene>
<name>A0A5B7GIK9_PORTR</name>
<dbReference type="AlphaFoldDB" id="A0A5B7GIK9"/>
<feature type="region of interest" description="Disordered" evidence="1">
    <location>
        <begin position="40"/>
        <end position="60"/>
    </location>
</feature>
<comment type="caution">
    <text evidence="2">The sequence shown here is derived from an EMBL/GenBank/DDBJ whole genome shotgun (WGS) entry which is preliminary data.</text>
</comment>
<evidence type="ECO:0000313" key="3">
    <source>
        <dbReference type="Proteomes" id="UP000324222"/>
    </source>
</evidence>
<protein>
    <submittedName>
        <fullName evidence="2">Uncharacterized protein</fullName>
    </submittedName>
</protein>